<sequence length="135" mass="14893">MTVFNNRTLLFLEKGLQGSMVKQKAVAQNMANFNTPGYNSAKVNFKEQLQSALGSSKKIALAATKEGHITNRAPLNKINPQIVKMTNTQINTDGNNVDIDQEMAQMAENLIYQNTAINQLNSRIGILKNVISEGR</sequence>
<evidence type="ECO:0000256" key="2">
    <source>
        <dbReference type="ARBA" id="ARBA00009677"/>
    </source>
</evidence>
<dbReference type="GO" id="GO:0030694">
    <property type="term" value="C:bacterial-type flagellum basal body, rod"/>
    <property type="evidence" value="ECO:0007669"/>
    <property type="project" value="InterPro"/>
</dbReference>
<keyword evidence="7" id="KW-0969">Cilium</keyword>
<organism evidence="7 8">
    <name type="scientific">Desulfonispora thiosulfatigenes DSM 11270</name>
    <dbReference type="NCBI Taxonomy" id="656914"/>
    <lineage>
        <taxon>Bacteria</taxon>
        <taxon>Bacillati</taxon>
        <taxon>Bacillota</taxon>
        <taxon>Clostridia</taxon>
        <taxon>Eubacteriales</taxon>
        <taxon>Peptococcaceae</taxon>
        <taxon>Desulfonispora</taxon>
    </lineage>
</organism>
<comment type="function">
    <text evidence="5 6">Structural component of flagellum, the bacterial motility apparatus. Part of the rod structure of flagellar basal body.</text>
</comment>
<proteinExistence type="inferred from homology"/>
<reference evidence="7 8" key="1">
    <citation type="submission" date="2017-04" db="EMBL/GenBank/DDBJ databases">
        <authorList>
            <person name="Afonso C.L."/>
            <person name="Miller P.J."/>
            <person name="Scott M.A."/>
            <person name="Spackman E."/>
            <person name="Goraichik I."/>
            <person name="Dimitrov K.M."/>
            <person name="Suarez D.L."/>
            <person name="Swayne D.E."/>
        </authorList>
    </citation>
    <scope>NUCLEOTIDE SEQUENCE [LARGE SCALE GENOMIC DNA]</scope>
    <source>
        <strain evidence="7 8">DSM 11270</strain>
    </source>
</reference>
<dbReference type="STRING" id="656914.SAMN00017405_0935"/>
<evidence type="ECO:0000256" key="1">
    <source>
        <dbReference type="ARBA" id="ARBA00004117"/>
    </source>
</evidence>
<keyword evidence="7" id="KW-0966">Cell projection</keyword>
<protein>
    <recommendedName>
        <fullName evidence="3 6">Flagellar basal body rod protein FlgB</fullName>
    </recommendedName>
</protein>
<dbReference type="PIRSF" id="PIRSF002889">
    <property type="entry name" value="Rod_FlgB"/>
    <property type="match status" value="1"/>
</dbReference>
<dbReference type="AlphaFoldDB" id="A0A1W1UN51"/>
<dbReference type="EMBL" id="FWWT01000008">
    <property type="protein sequence ID" value="SMB82522.1"/>
    <property type="molecule type" value="Genomic_DNA"/>
</dbReference>
<comment type="subcellular location">
    <subcellularLocation>
        <location evidence="1 6">Bacterial flagellum basal body</location>
    </subcellularLocation>
</comment>
<accession>A0A1W1UN51</accession>
<evidence type="ECO:0000256" key="6">
    <source>
        <dbReference type="PIRNR" id="PIRNR002889"/>
    </source>
</evidence>
<dbReference type="InterPro" id="IPR006300">
    <property type="entry name" value="FlgB"/>
</dbReference>
<dbReference type="RefSeq" id="WP_159446244.1">
    <property type="nucleotide sequence ID" value="NZ_FWWT01000008.1"/>
</dbReference>
<dbReference type="Proteomes" id="UP000192731">
    <property type="component" value="Unassembled WGS sequence"/>
</dbReference>
<keyword evidence="4 6" id="KW-0975">Bacterial flagellum</keyword>
<evidence type="ECO:0000313" key="8">
    <source>
        <dbReference type="Proteomes" id="UP000192731"/>
    </source>
</evidence>
<gene>
    <name evidence="7" type="ORF">SAMN00017405_0935</name>
</gene>
<name>A0A1W1UN51_DESTI</name>
<dbReference type="NCBIfam" id="TIGR01396">
    <property type="entry name" value="FlgB"/>
    <property type="match status" value="1"/>
</dbReference>
<evidence type="ECO:0000256" key="3">
    <source>
        <dbReference type="ARBA" id="ARBA00014376"/>
    </source>
</evidence>
<dbReference type="OrthoDB" id="9792068at2"/>
<evidence type="ECO:0000256" key="5">
    <source>
        <dbReference type="ARBA" id="ARBA00024934"/>
    </source>
</evidence>
<keyword evidence="7" id="KW-0282">Flagellum</keyword>
<dbReference type="GO" id="GO:0071973">
    <property type="term" value="P:bacterial-type flagellum-dependent cell motility"/>
    <property type="evidence" value="ECO:0007669"/>
    <property type="project" value="InterPro"/>
</dbReference>
<comment type="similarity">
    <text evidence="2 6">Belongs to the flagella basal body rod proteins family.</text>
</comment>
<evidence type="ECO:0000256" key="4">
    <source>
        <dbReference type="ARBA" id="ARBA00023143"/>
    </source>
</evidence>
<comment type="subunit">
    <text evidence="6">The basal body constitutes a major portion of the flagellar organelle and consists of a number of rings mounted on a central rod.</text>
</comment>
<evidence type="ECO:0000313" key="7">
    <source>
        <dbReference type="EMBL" id="SMB82522.1"/>
    </source>
</evidence>
<keyword evidence="8" id="KW-1185">Reference proteome</keyword>